<dbReference type="AlphaFoldDB" id="A0A377VY47"/>
<dbReference type="Pfam" id="PF02537">
    <property type="entry name" value="CRCB"/>
    <property type="match status" value="1"/>
</dbReference>
<dbReference type="InterPro" id="IPR003691">
    <property type="entry name" value="FluC"/>
</dbReference>
<keyword evidence="5 12" id="KW-1133">Transmembrane helix</keyword>
<name>A0A377VY47_KLEPN</name>
<evidence type="ECO:0000256" key="11">
    <source>
        <dbReference type="ARBA" id="ARBA00035585"/>
    </source>
</evidence>
<dbReference type="GO" id="GO:0005886">
    <property type="term" value="C:plasma membrane"/>
    <property type="evidence" value="ECO:0007669"/>
    <property type="project" value="UniProtKB-SubCell"/>
</dbReference>
<sequence length="88" mass="9955">MLNFTILIFVGGAFGAICRELLMLVVPRLSDGFPLDIFIANIIAAFLLGLCTSLYKRNRVNQYIHMMVATVSWEGYQPSPALYLARWK</sequence>
<comment type="catalytic activity">
    <reaction evidence="11">
        <text>fluoride(in) = fluoride(out)</text>
        <dbReference type="Rhea" id="RHEA:76159"/>
        <dbReference type="ChEBI" id="CHEBI:17051"/>
    </reaction>
    <physiologicalReaction direction="left-to-right" evidence="11">
        <dbReference type="Rhea" id="RHEA:76160"/>
    </physiologicalReaction>
</comment>
<evidence type="ECO:0000256" key="2">
    <source>
        <dbReference type="ARBA" id="ARBA00022475"/>
    </source>
</evidence>
<keyword evidence="7" id="KW-0406">Ion transport</keyword>
<dbReference type="EMBL" id="UGLB01000003">
    <property type="protein sequence ID" value="STT46592.1"/>
    <property type="molecule type" value="Genomic_DNA"/>
</dbReference>
<evidence type="ECO:0000256" key="5">
    <source>
        <dbReference type="ARBA" id="ARBA00022989"/>
    </source>
</evidence>
<evidence type="ECO:0000256" key="7">
    <source>
        <dbReference type="ARBA" id="ARBA00023065"/>
    </source>
</evidence>
<evidence type="ECO:0000256" key="1">
    <source>
        <dbReference type="ARBA" id="ARBA00004651"/>
    </source>
</evidence>
<evidence type="ECO:0000256" key="10">
    <source>
        <dbReference type="ARBA" id="ARBA00035120"/>
    </source>
</evidence>
<keyword evidence="9" id="KW-0407">Ion channel</keyword>
<reference evidence="13 14" key="1">
    <citation type="submission" date="2018-06" db="EMBL/GenBank/DDBJ databases">
        <authorList>
            <consortium name="Pathogen Informatics"/>
            <person name="Doyle S."/>
        </authorList>
    </citation>
    <scope>NUCLEOTIDE SEQUENCE [LARGE SCALE GENOMIC DNA]</scope>
    <source>
        <strain evidence="13 14">NCTC9637</strain>
    </source>
</reference>
<proteinExistence type="inferred from homology"/>
<organism evidence="13 14">
    <name type="scientific">Klebsiella pneumoniae</name>
    <dbReference type="NCBI Taxonomy" id="573"/>
    <lineage>
        <taxon>Bacteria</taxon>
        <taxon>Pseudomonadati</taxon>
        <taxon>Pseudomonadota</taxon>
        <taxon>Gammaproteobacteria</taxon>
        <taxon>Enterobacterales</taxon>
        <taxon>Enterobacteriaceae</taxon>
        <taxon>Klebsiella/Raoultella group</taxon>
        <taxon>Klebsiella</taxon>
        <taxon>Klebsiella pneumoniae complex</taxon>
    </lineage>
</organism>
<comment type="similarity">
    <text evidence="10 12">Belongs to the fluoride channel Fluc/FEX (TC 1.A.43) family.</text>
</comment>
<keyword evidence="3" id="KW-0997">Cell inner membrane</keyword>
<protein>
    <recommendedName>
        <fullName evidence="12">Fluoride-specific ion channel</fullName>
    </recommendedName>
</protein>
<gene>
    <name evidence="13" type="primary">ccrB_2</name>
    <name evidence="13" type="ORF">NCTC9637_01471</name>
</gene>
<keyword evidence="7" id="KW-0813">Transport</keyword>
<feature type="transmembrane region" description="Helical" evidence="12">
    <location>
        <begin position="37"/>
        <end position="55"/>
    </location>
</feature>
<dbReference type="Proteomes" id="UP000255099">
    <property type="component" value="Unassembled WGS sequence"/>
</dbReference>
<keyword evidence="8 12" id="KW-0472">Membrane</keyword>
<dbReference type="GO" id="GO:0034220">
    <property type="term" value="P:monoatomic ion transmembrane transport"/>
    <property type="evidence" value="ECO:0007669"/>
    <property type="project" value="UniProtKB-KW"/>
</dbReference>
<evidence type="ECO:0000256" key="9">
    <source>
        <dbReference type="ARBA" id="ARBA00023303"/>
    </source>
</evidence>
<evidence type="ECO:0000256" key="12">
    <source>
        <dbReference type="RuleBase" id="RU004340"/>
    </source>
</evidence>
<accession>A0A377VY47</accession>
<comment type="subcellular location">
    <subcellularLocation>
        <location evidence="1">Cell membrane</location>
        <topology evidence="1">Multi-pass membrane protein</topology>
    </subcellularLocation>
</comment>
<keyword evidence="6" id="KW-0915">Sodium</keyword>
<evidence type="ECO:0000256" key="6">
    <source>
        <dbReference type="ARBA" id="ARBA00023053"/>
    </source>
</evidence>
<keyword evidence="4 12" id="KW-0812">Transmembrane</keyword>
<comment type="caution">
    <text evidence="12">Lacks conserved residue(s) required for the propagation of feature annotation.</text>
</comment>
<evidence type="ECO:0000256" key="8">
    <source>
        <dbReference type="ARBA" id="ARBA00023136"/>
    </source>
</evidence>
<comment type="function">
    <text evidence="12">Important for reducing fluoride concentration in the cell, thus reducing its toxicity.</text>
</comment>
<evidence type="ECO:0000256" key="3">
    <source>
        <dbReference type="ARBA" id="ARBA00022519"/>
    </source>
</evidence>
<evidence type="ECO:0000313" key="13">
    <source>
        <dbReference type="EMBL" id="STT46592.1"/>
    </source>
</evidence>
<evidence type="ECO:0000313" key="14">
    <source>
        <dbReference type="Proteomes" id="UP000255099"/>
    </source>
</evidence>
<keyword evidence="2" id="KW-1003">Cell membrane</keyword>
<evidence type="ECO:0000256" key="4">
    <source>
        <dbReference type="ARBA" id="ARBA00022692"/>
    </source>
</evidence>